<dbReference type="PROSITE" id="PS51892">
    <property type="entry name" value="SUBTILASE"/>
    <property type="match status" value="1"/>
</dbReference>
<dbReference type="Gene3D" id="3.40.50.200">
    <property type="entry name" value="Peptidase S8/S53 domain"/>
    <property type="match status" value="1"/>
</dbReference>
<dbReference type="PROSITE" id="PS00138">
    <property type="entry name" value="SUBTILASE_SER"/>
    <property type="match status" value="1"/>
</dbReference>
<dbReference type="PANTHER" id="PTHR43806">
    <property type="entry name" value="PEPTIDASE S8"/>
    <property type="match status" value="1"/>
</dbReference>
<dbReference type="GO" id="GO:0006508">
    <property type="term" value="P:proteolysis"/>
    <property type="evidence" value="ECO:0007669"/>
    <property type="project" value="UniProtKB-KW"/>
</dbReference>
<feature type="chain" id="PRO_5032984093" description="Fibronectin type-III domain-containing protein" evidence="7">
    <location>
        <begin position="21"/>
        <end position="1120"/>
    </location>
</feature>
<organism evidence="9">
    <name type="scientific">Eiseniibacteriota bacterium</name>
    <dbReference type="NCBI Taxonomy" id="2212470"/>
    <lineage>
        <taxon>Bacteria</taxon>
        <taxon>Candidatus Eiseniibacteriota</taxon>
    </lineage>
</organism>
<proteinExistence type="inferred from homology"/>
<comment type="similarity">
    <text evidence="1 5 6">Belongs to the peptidase S8 family.</text>
</comment>
<dbReference type="InterPro" id="IPR000209">
    <property type="entry name" value="Peptidase_S8/S53_dom"/>
</dbReference>
<dbReference type="Pfam" id="PF13860">
    <property type="entry name" value="FlgD_ig"/>
    <property type="match status" value="1"/>
</dbReference>
<keyword evidence="2 5" id="KW-0645">Protease</keyword>
<dbReference type="Gene3D" id="2.60.40.10">
    <property type="entry name" value="Immunoglobulins"/>
    <property type="match status" value="1"/>
</dbReference>
<feature type="domain" description="Fibronectin type-III" evidence="8">
    <location>
        <begin position="915"/>
        <end position="1021"/>
    </location>
</feature>
<accession>A0A832I1K4</accession>
<dbReference type="PROSITE" id="PS00137">
    <property type="entry name" value="SUBTILASE_HIS"/>
    <property type="match status" value="1"/>
</dbReference>
<keyword evidence="7" id="KW-0732">Signal</keyword>
<dbReference type="InterPro" id="IPR015500">
    <property type="entry name" value="Peptidase_S8_subtilisin-rel"/>
</dbReference>
<dbReference type="InterPro" id="IPR003961">
    <property type="entry name" value="FN3_dom"/>
</dbReference>
<dbReference type="InterPro" id="IPR023828">
    <property type="entry name" value="Peptidase_S8_Ser-AS"/>
</dbReference>
<dbReference type="EMBL" id="DSQF01000012">
    <property type="protein sequence ID" value="HGZ43029.1"/>
    <property type="molecule type" value="Genomic_DNA"/>
</dbReference>
<dbReference type="PROSITE" id="PS50853">
    <property type="entry name" value="FN3"/>
    <property type="match status" value="1"/>
</dbReference>
<dbReference type="AlphaFoldDB" id="A0A832I1K4"/>
<evidence type="ECO:0000256" key="2">
    <source>
        <dbReference type="ARBA" id="ARBA00022670"/>
    </source>
</evidence>
<dbReference type="InterPro" id="IPR050131">
    <property type="entry name" value="Peptidase_S8_subtilisin-like"/>
</dbReference>
<dbReference type="InterPro" id="IPR036116">
    <property type="entry name" value="FN3_sf"/>
</dbReference>
<dbReference type="SUPFAM" id="SSF49265">
    <property type="entry name" value="Fibronectin type III"/>
    <property type="match status" value="1"/>
</dbReference>
<comment type="caution">
    <text evidence="9">The sequence shown here is derived from an EMBL/GenBank/DDBJ whole genome shotgun (WGS) entry which is preliminary data.</text>
</comment>
<dbReference type="InterPro" id="IPR022398">
    <property type="entry name" value="Peptidase_S8_His-AS"/>
</dbReference>
<dbReference type="InterPro" id="IPR028994">
    <property type="entry name" value="Integrin_alpha_N"/>
</dbReference>
<keyword evidence="4 5" id="KW-0720">Serine protease</keyword>
<feature type="active site" description="Charge relay system" evidence="5">
    <location>
        <position position="190"/>
    </location>
</feature>
<dbReference type="InterPro" id="IPR013783">
    <property type="entry name" value="Ig-like_fold"/>
</dbReference>
<dbReference type="InterPro" id="IPR036852">
    <property type="entry name" value="Peptidase_S8/S53_dom_sf"/>
</dbReference>
<evidence type="ECO:0000256" key="3">
    <source>
        <dbReference type="ARBA" id="ARBA00022801"/>
    </source>
</evidence>
<dbReference type="PROSITE" id="PS00136">
    <property type="entry name" value="SUBTILASE_ASP"/>
    <property type="match status" value="1"/>
</dbReference>
<feature type="active site" description="Charge relay system" evidence="5">
    <location>
        <position position="436"/>
    </location>
</feature>
<evidence type="ECO:0000256" key="6">
    <source>
        <dbReference type="RuleBase" id="RU003355"/>
    </source>
</evidence>
<dbReference type="SUPFAM" id="SSF52743">
    <property type="entry name" value="Subtilisin-like"/>
    <property type="match status" value="1"/>
</dbReference>
<gene>
    <name evidence="9" type="ORF">ENR23_06330</name>
</gene>
<feature type="signal peptide" evidence="7">
    <location>
        <begin position="1"/>
        <end position="20"/>
    </location>
</feature>
<evidence type="ECO:0000259" key="8">
    <source>
        <dbReference type="PROSITE" id="PS50853"/>
    </source>
</evidence>
<dbReference type="Gene3D" id="2.60.40.4070">
    <property type="match status" value="1"/>
</dbReference>
<dbReference type="SMART" id="SM00060">
    <property type="entry name" value="FN3"/>
    <property type="match status" value="1"/>
</dbReference>
<dbReference type="PANTHER" id="PTHR43806:SF11">
    <property type="entry name" value="CEREVISIN-RELATED"/>
    <property type="match status" value="1"/>
</dbReference>
<evidence type="ECO:0000256" key="1">
    <source>
        <dbReference type="ARBA" id="ARBA00011073"/>
    </source>
</evidence>
<dbReference type="Pfam" id="PF00082">
    <property type="entry name" value="Peptidase_S8"/>
    <property type="match status" value="1"/>
</dbReference>
<dbReference type="InterPro" id="IPR025965">
    <property type="entry name" value="FlgD/Vpr_Ig-like"/>
</dbReference>
<reference evidence="9" key="1">
    <citation type="journal article" date="2020" name="mSystems">
        <title>Genome- and Community-Level Interaction Insights into Carbon Utilization and Element Cycling Functions of Hydrothermarchaeota in Hydrothermal Sediment.</title>
        <authorList>
            <person name="Zhou Z."/>
            <person name="Liu Y."/>
            <person name="Xu W."/>
            <person name="Pan J."/>
            <person name="Luo Z.H."/>
            <person name="Li M."/>
        </authorList>
    </citation>
    <scope>NUCLEOTIDE SEQUENCE [LARGE SCALE GENOMIC DNA]</scope>
    <source>
        <strain evidence="9">SpSt-381</strain>
    </source>
</reference>
<name>A0A832I1K4_UNCEI</name>
<evidence type="ECO:0000256" key="4">
    <source>
        <dbReference type="ARBA" id="ARBA00022825"/>
    </source>
</evidence>
<dbReference type="InterPro" id="IPR023827">
    <property type="entry name" value="Peptidase_S8_Asp-AS"/>
</dbReference>
<dbReference type="GO" id="GO:0004252">
    <property type="term" value="F:serine-type endopeptidase activity"/>
    <property type="evidence" value="ECO:0007669"/>
    <property type="project" value="UniProtKB-UniRule"/>
</dbReference>
<dbReference type="PRINTS" id="PR00723">
    <property type="entry name" value="SUBTILISIN"/>
</dbReference>
<evidence type="ECO:0000256" key="7">
    <source>
        <dbReference type="SAM" id="SignalP"/>
    </source>
</evidence>
<dbReference type="CDD" id="cd00063">
    <property type="entry name" value="FN3"/>
    <property type="match status" value="1"/>
</dbReference>
<protein>
    <recommendedName>
        <fullName evidence="8">Fibronectin type-III domain-containing protein</fullName>
    </recommendedName>
</protein>
<feature type="active site" description="Charge relay system" evidence="5">
    <location>
        <position position="268"/>
    </location>
</feature>
<dbReference type="SUPFAM" id="SSF69318">
    <property type="entry name" value="Integrin alpha N-terminal domain"/>
    <property type="match status" value="1"/>
</dbReference>
<evidence type="ECO:0000256" key="5">
    <source>
        <dbReference type="PROSITE-ProRule" id="PRU01240"/>
    </source>
</evidence>
<keyword evidence="3 5" id="KW-0378">Hydrolase</keyword>
<evidence type="ECO:0000313" key="9">
    <source>
        <dbReference type="EMBL" id="HGZ43029.1"/>
    </source>
</evidence>
<sequence>MRTLTAVLFAVLAVAPAAPAAPDLPVRPRSGGEAPSRAWRPDAVEVRLAPREARAAWAARARAARLGLFAVERTGVGPLDAFAAAYGARLEPMFRGEPHPDRSDAPELAAFWRVHLPEDVPLAAALATLRATPGVASAAPIAWLPVSAVPNDSLWGLSTWFYQPSRRDVHAPEAWDVTTGDTSVVIAILDTGVSPWHPDLAGTAAGERGNLWTNWAEAAGAAGVDDDGNGFVDDVAGWDFVALSSPTNVTPGEDWRDADNDPSDVAGHGTKVAGIAGALTDNARGVAGTAWRTRLMPLRVAWSEVGRPLGIVDMSYAAEAIRYAQRNGASVVNCSFETADEGGLLAAARAAMRAGVTIVNAAGNGTPFTALAEMDEVIAVAATDANDAVAGFSNTGPYVDLAAPGVDVAGPFVVAAGPDSIGVRTPSYDRAFDGTSFAAPIVAGAAALLQSQARAAGGPPLDPREVQLRLFDTADDIAAQNPSASGYGAGRLNLARALGDPPTSAVLPGAARTVGPPVVLPTRSGAPRVAHVTSNARLVIVAAANRETLAHVALPGGPARMLAAADVGGGRGVMLAVGTINGRLAAFDAAGAPWPGFPVSVGSTFVRLDAGPAFGDLDGDGVHEVVCGSDDGALWAWDANGDPVPGFPVEGLGPGWSGPVALADLDGAPGDEIVALALDGVAHALRADGAPLPGWPVALGGLPAAAPTVAAFADGGAPHVIAPSAATVHVLAANGAPRFAAALSAPVVHEAPVADLDGDGVREIVALASAFMNHTLATFDSSGTPRTGAGWPLALGAAPLGPPVVGPLRAGGAPGVLLMRSGGLAAWTDSARAIRGFPKPGGAGAFPALAELDGDARTEVVAGTGPDSALYLYDAGAGTWGAPGGWPEYRGNAARTGSAIAPPALPPLDDVAPAAIADLAVDSIAADAIALRWTAPGDDGAAGRAAAYQLHASAVREAAGSFAGAGLYDVAAPPDTAGAPQRAVLAGLAPGTAYAIAVRARDAAGNWAPASNVVWVTTPLGPARLAPPGVPAVRPVEAPSRAPVALRWQGAAAARGREQWLRVHDAAGRLVHSIAVGRDTAGTAQWNGRDRTGRPVPAGVYFVRLASGSFHAETRVVLLP</sequence>